<gene>
    <name evidence="1" type="ORF">NYZ96_17735</name>
</gene>
<organism evidence="1 2">
    <name type="scientific">Burkholderia gladioli</name>
    <name type="common">Pseudomonas marginata</name>
    <name type="synonym">Phytomonas marginata</name>
    <dbReference type="NCBI Taxonomy" id="28095"/>
    <lineage>
        <taxon>Bacteria</taxon>
        <taxon>Pseudomonadati</taxon>
        <taxon>Pseudomonadota</taxon>
        <taxon>Betaproteobacteria</taxon>
        <taxon>Burkholderiales</taxon>
        <taxon>Burkholderiaceae</taxon>
        <taxon>Burkholderia</taxon>
    </lineage>
</organism>
<dbReference type="AlphaFoldDB" id="A0AB38TNK0"/>
<evidence type="ECO:0008006" key="3">
    <source>
        <dbReference type="Google" id="ProtNLM"/>
    </source>
</evidence>
<sequence>MNISTSTPIHHRLLISTWMSAALACGRTTNVSGGIATSKPFPPGAQAPKLPHPGTIAVKYAWNHSEALMPAGELPESFIFHCADANGNPAKRDSAAWCIPVVEIDTVSTDAHGHPIAPNDATSITTSTYGPGHTFIEHVVSGASPAK</sequence>
<accession>A0AB38TNK0</accession>
<evidence type="ECO:0000313" key="1">
    <source>
        <dbReference type="EMBL" id="UWX70007.1"/>
    </source>
</evidence>
<dbReference type="RefSeq" id="WP_126242773.1">
    <property type="nucleotide sequence ID" value="NZ_CADEQC010000002.1"/>
</dbReference>
<name>A0AB38TNK0_BURGA</name>
<dbReference type="EMBL" id="CP104214">
    <property type="protein sequence ID" value="UWX70007.1"/>
    <property type="molecule type" value="Genomic_DNA"/>
</dbReference>
<proteinExistence type="predicted"/>
<reference evidence="1" key="1">
    <citation type="submission" date="2022-09" db="EMBL/GenBank/DDBJ databases">
        <title>Genomic of Burkholderia gladioli.</title>
        <authorList>
            <person name="Wu H."/>
        </authorList>
    </citation>
    <scope>NUCLEOTIDE SEQUENCE</scope>
    <source>
        <strain evidence="1">ZN-S4</strain>
    </source>
</reference>
<evidence type="ECO:0000313" key="2">
    <source>
        <dbReference type="Proteomes" id="UP001059745"/>
    </source>
</evidence>
<protein>
    <recommendedName>
        <fullName evidence="3">Lipoprotein</fullName>
    </recommendedName>
</protein>
<dbReference type="Proteomes" id="UP001059745">
    <property type="component" value="Chromosome 1"/>
</dbReference>